<dbReference type="Proteomes" id="UP000192501">
    <property type="component" value="Unassembled WGS sequence"/>
</dbReference>
<comment type="cofactor">
    <cofactor evidence="1 7">
        <name>pyridoxal 5'-phosphate</name>
        <dbReference type="ChEBI" id="CHEBI:597326"/>
    </cofactor>
</comment>
<dbReference type="VEuPathDB" id="MicrosporidiaDB:A0H76_1064"/>
<evidence type="ECO:0000256" key="4">
    <source>
        <dbReference type="ARBA" id="ARBA00022679"/>
    </source>
</evidence>
<evidence type="ECO:0000313" key="10">
    <source>
        <dbReference type="EMBL" id="ORD99307.1"/>
    </source>
</evidence>
<dbReference type="Gene3D" id="3.90.1150.10">
    <property type="entry name" value="Aspartate Aminotransferase, domain 1"/>
    <property type="match status" value="1"/>
</dbReference>
<keyword evidence="5 7" id="KW-0663">Pyridoxal phosphate</keyword>
<accession>A0A1X0QHQ0</accession>
<evidence type="ECO:0000256" key="7">
    <source>
        <dbReference type="RuleBase" id="RU003693"/>
    </source>
</evidence>
<evidence type="ECO:0000256" key="3">
    <source>
        <dbReference type="ARBA" id="ARBA00013220"/>
    </source>
</evidence>
<reference evidence="10 11" key="1">
    <citation type="journal article" date="2017" name="Environ. Microbiol.">
        <title>Decay of the glycolytic pathway and adaptation to intranuclear parasitism within Enterocytozoonidae microsporidia.</title>
        <authorList>
            <person name="Wiredu Boakye D."/>
            <person name="Jaroenlak P."/>
            <person name="Prachumwat A."/>
            <person name="Williams T.A."/>
            <person name="Bateman K.S."/>
            <person name="Itsathitphaisarn O."/>
            <person name="Sritunyalucksana K."/>
            <person name="Paszkiewicz K.H."/>
            <person name="Moore K.A."/>
            <person name="Stentiford G.D."/>
            <person name="Williams B.A."/>
        </authorList>
    </citation>
    <scope>NUCLEOTIDE SEQUENCE [LARGE SCALE GENOMIC DNA]</scope>
    <source>
        <strain evidence="11">canceri</strain>
    </source>
</reference>
<dbReference type="VEuPathDB" id="MicrosporidiaDB:HERIO_2361"/>
<dbReference type="InterPro" id="IPR015421">
    <property type="entry name" value="PyrdxlP-dep_Trfase_major"/>
</dbReference>
<dbReference type="PANTHER" id="PTHR13693:SF3">
    <property type="entry name" value="LD36009P"/>
    <property type="match status" value="1"/>
</dbReference>
<evidence type="ECO:0000256" key="2">
    <source>
        <dbReference type="ARBA" id="ARBA00008392"/>
    </source>
</evidence>
<dbReference type="GO" id="GO:0046513">
    <property type="term" value="P:ceramide biosynthetic process"/>
    <property type="evidence" value="ECO:0007669"/>
    <property type="project" value="TreeGrafter"/>
</dbReference>
<proteinExistence type="inferred from homology"/>
<gene>
    <name evidence="10" type="primary">LCB2</name>
    <name evidence="10" type="ORF">A0H76_1064</name>
</gene>
<evidence type="ECO:0000259" key="9">
    <source>
        <dbReference type="Pfam" id="PF00155"/>
    </source>
</evidence>
<dbReference type="GO" id="GO:0046512">
    <property type="term" value="P:sphingosine biosynthetic process"/>
    <property type="evidence" value="ECO:0007669"/>
    <property type="project" value="TreeGrafter"/>
</dbReference>
<sequence length="468" mass="53403">MNKSYTKKISYLRIILTYISYIIGIVIGHIRDQIGKIFMPGKYSKFYHVKNIPPFFTTLESFYVRRLYQRISDCWNRPITGIPETRITVFERSFTAMNESCKLTGKKSRLLNFASYNYLNFSKVKENDLKVLKDEVLTLNIPQYLVKNHPITKELEKEVCNFLGTEDCMVFQMGYGTNALNIGEIMNGALIFSDENNHTSLINGIAMAHGTTIIFKHNDFNDLKHKLRYHVSQGYPHTHRAYTKIFVVIEGLYSMEGTIPDLEFLIELKRMYKFYIFLDEAHSIGALGNNGRGICEITNVNTREIDILMGTFTKSFGAYGGYIAGSSELINFIRFKGCFAKHSEMMSPVVAKHSLSCLKEIIEDKSRIRNLSKNVKYMRRKLKKARFIVLGNQQSPVIPILIINPGKIAEFSRLCKAKGLAVVVVGFPATSILYSRVRICVSSSHTKEELDEAIKIIDSVGTILGMKY</sequence>
<dbReference type="GO" id="GO:0030170">
    <property type="term" value="F:pyridoxal phosphate binding"/>
    <property type="evidence" value="ECO:0007669"/>
    <property type="project" value="InterPro"/>
</dbReference>
<comment type="caution">
    <text evidence="10">The sequence shown here is derived from an EMBL/GenBank/DDBJ whole genome shotgun (WGS) entry which is preliminary data.</text>
</comment>
<dbReference type="EMBL" id="LTAI01000234">
    <property type="protein sequence ID" value="ORD99307.1"/>
    <property type="molecule type" value="Genomic_DNA"/>
</dbReference>
<dbReference type="InterPro" id="IPR001917">
    <property type="entry name" value="Aminotrans_II_pyridoxalP_BS"/>
</dbReference>
<protein>
    <recommendedName>
        <fullName evidence="3">serine C-palmitoyltransferase</fullName>
        <ecNumber evidence="3">2.3.1.50</ecNumber>
    </recommendedName>
</protein>
<organism evidence="10 11">
    <name type="scientific">Hepatospora eriocheir</name>
    <dbReference type="NCBI Taxonomy" id="1081669"/>
    <lineage>
        <taxon>Eukaryota</taxon>
        <taxon>Fungi</taxon>
        <taxon>Fungi incertae sedis</taxon>
        <taxon>Microsporidia</taxon>
        <taxon>Hepatosporidae</taxon>
        <taxon>Hepatospora</taxon>
    </lineage>
</organism>
<keyword evidence="8" id="KW-0472">Membrane</keyword>
<dbReference type="InterPro" id="IPR004839">
    <property type="entry name" value="Aminotransferase_I/II_large"/>
</dbReference>
<name>A0A1X0QHQ0_9MICR</name>
<keyword evidence="8" id="KW-0812">Transmembrane</keyword>
<dbReference type="GO" id="GO:0004758">
    <property type="term" value="F:serine C-palmitoyltransferase activity"/>
    <property type="evidence" value="ECO:0007669"/>
    <property type="project" value="UniProtKB-EC"/>
</dbReference>
<dbReference type="PANTHER" id="PTHR13693">
    <property type="entry name" value="CLASS II AMINOTRANSFERASE/8-AMINO-7-OXONONANOATE SYNTHASE"/>
    <property type="match status" value="1"/>
</dbReference>
<feature type="domain" description="Aminotransferase class I/classII large" evidence="9">
    <location>
        <begin position="111"/>
        <end position="457"/>
    </location>
</feature>
<dbReference type="InterPro" id="IPR015424">
    <property type="entry name" value="PyrdxlP-dep_Trfase"/>
</dbReference>
<dbReference type="InterPro" id="IPR050087">
    <property type="entry name" value="AON_synthase_class-II"/>
</dbReference>
<dbReference type="AlphaFoldDB" id="A0A1X0QHQ0"/>
<comment type="similarity">
    <text evidence="2 7">Belongs to the class-II pyridoxal-phosphate-dependent aminotransferase family.</text>
</comment>
<keyword evidence="8" id="KW-1133">Transmembrane helix</keyword>
<dbReference type="InterPro" id="IPR015422">
    <property type="entry name" value="PyrdxlP-dep_Trfase_small"/>
</dbReference>
<evidence type="ECO:0000313" key="11">
    <source>
        <dbReference type="Proteomes" id="UP000192501"/>
    </source>
</evidence>
<feature type="transmembrane region" description="Helical" evidence="8">
    <location>
        <begin position="12"/>
        <end position="30"/>
    </location>
</feature>
<dbReference type="GO" id="GO:0016020">
    <property type="term" value="C:membrane"/>
    <property type="evidence" value="ECO:0007669"/>
    <property type="project" value="GOC"/>
</dbReference>
<dbReference type="EC" id="2.3.1.50" evidence="3"/>
<dbReference type="Gene3D" id="3.40.640.10">
    <property type="entry name" value="Type I PLP-dependent aspartate aminotransferase-like (Major domain)"/>
    <property type="match status" value="1"/>
</dbReference>
<evidence type="ECO:0000256" key="5">
    <source>
        <dbReference type="ARBA" id="ARBA00022898"/>
    </source>
</evidence>
<dbReference type="Pfam" id="PF00155">
    <property type="entry name" value="Aminotran_1_2"/>
    <property type="match status" value="1"/>
</dbReference>
<dbReference type="GO" id="GO:0017059">
    <property type="term" value="C:serine palmitoyltransferase complex"/>
    <property type="evidence" value="ECO:0007669"/>
    <property type="project" value="TreeGrafter"/>
</dbReference>
<dbReference type="VEuPathDB" id="MicrosporidiaDB:HERIO_2362"/>
<evidence type="ECO:0000256" key="8">
    <source>
        <dbReference type="SAM" id="Phobius"/>
    </source>
</evidence>
<comment type="catalytic activity">
    <reaction evidence="6">
        <text>L-serine + hexadecanoyl-CoA + H(+) = 3-oxosphinganine + CO2 + CoA</text>
        <dbReference type="Rhea" id="RHEA:14761"/>
        <dbReference type="ChEBI" id="CHEBI:15378"/>
        <dbReference type="ChEBI" id="CHEBI:16526"/>
        <dbReference type="ChEBI" id="CHEBI:33384"/>
        <dbReference type="ChEBI" id="CHEBI:57287"/>
        <dbReference type="ChEBI" id="CHEBI:57379"/>
        <dbReference type="ChEBI" id="CHEBI:58299"/>
        <dbReference type="EC" id="2.3.1.50"/>
    </reaction>
</comment>
<dbReference type="SUPFAM" id="SSF53383">
    <property type="entry name" value="PLP-dependent transferases"/>
    <property type="match status" value="1"/>
</dbReference>
<evidence type="ECO:0000256" key="1">
    <source>
        <dbReference type="ARBA" id="ARBA00001933"/>
    </source>
</evidence>
<evidence type="ECO:0000256" key="6">
    <source>
        <dbReference type="ARBA" id="ARBA00048528"/>
    </source>
</evidence>
<keyword evidence="4" id="KW-0808">Transferase</keyword>
<dbReference type="PROSITE" id="PS00599">
    <property type="entry name" value="AA_TRANSFER_CLASS_2"/>
    <property type="match status" value="1"/>
</dbReference>